<feature type="compositionally biased region" description="Basic and acidic residues" evidence="1">
    <location>
        <begin position="169"/>
        <end position="182"/>
    </location>
</feature>
<dbReference type="Proteomes" id="UP000030651">
    <property type="component" value="Unassembled WGS sequence"/>
</dbReference>
<feature type="region of interest" description="Disordered" evidence="1">
    <location>
        <begin position="88"/>
        <end position="182"/>
    </location>
</feature>
<organism evidence="2 3">
    <name type="scientific">Pestalotiopsis fici (strain W106-1 / CGMCC3.15140)</name>
    <dbReference type="NCBI Taxonomy" id="1229662"/>
    <lineage>
        <taxon>Eukaryota</taxon>
        <taxon>Fungi</taxon>
        <taxon>Dikarya</taxon>
        <taxon>Ascomycota</taxon>
        <taxon>Pezizomycotina</taxon>
        <taxon>Sordariomycetes</taxon>
        <taxon>Xylariomycetidae</taxon>
        <taxon>Amphisphaeriales</taxon>
        <taxon>Sporocadaceae</taxon>
        <taxon>Pestalotiopsis</taxon>
    </lineage>
</organism>
<name>W3XDJ0_PESFW</name>
<dbReference type="HOGENOM" id="CLU_1482490_0_0_1"/>
<dbReference type="RefSeq" id="XP_007828886.1">
    <property type="nucleotide sequence ID" value="XM_007830695.1"/>
</dbReference>
<dbReference type="EMBL" id="KI912110">
    <property type="protein sequence ID" value="ETS84089.1"/>
    <property type="molecule type" value="Genomic_DNA"/>
</dbReference>
<proteinExistence type="predicted"/>
<protein>
    <submittedName>
        <fullName evidence="2">Uncharacterized protein</fullName>
    </submittedName>
</protein>
<dbReference type="GeneID" id="19267127"/>
<gene>
    <name evidence="2" type="ORF">PFICI_02114</name>
</gene>
<dbReference type="KEGG" id="pfy:PFICI_02114"/>
<dbReference type="AlphaFoldDB" id="W3XDJ0"/>
<reference evidence="3" key="1">
    <citation type="journal article" date="2015" name="BMC Genomics">
        <title>Genomic and transcriptomic analysis of the endophytic fungus Pestalotiopsis fici reveals its lifestyle and high potential for synthesis of natural products.</title>
        <authorList>
            <person name="Wang X."/>
            <person name="Zhang X."/>
            <person name="Liu L."/>
            <person name="Xiang M."/>
            <person name="Wang W."/>
            <person name="Sun X."/>
            <person name="Che Y."/>
            <person name="Guo L."/>
            <person name="Liu G."/>
            <person name="Guo L."/>
            <person name="Wang C."/>
            <person name="Yin W.B."/>
            <person name="Stadler M."/>
            <person name="Zhang X."/>
            <person name="Liu X."/>
        </authorList>
    </citation>
    <scope>NUCLEOTIDE SEQUENCE [LARGE SCALE GENOMIC DNA]</scope>
    <source>
        <strain evidence="3">W106-1 / CGMCC3.15140</strain>
    </source>
</reference>
<evidence type="ECO:0000313" key="2">
    <source>
        <dbReference type="EMBL" id="ETS84089.1"/>
    </source>
</evidence>
<accession>W3XDJ0</accession>
<evidence type="ECO:0000256" key="1">
    <source>
        <dbReference type="SAM" id="MobiDB-lite"/>
    </source>
</evidence>
<keyword evidence="3" id="KW-1185">Reference proteome</keyword>
<evidence type="ECO:0000313" key="3">
    <source>
        <dbReference type="Proteomes" id="UP000030651"/>
    </source>
</evidence>
<sequence>MGDSSNHMEWLRERFFQQLHLYPSNDGRYSRFKSICADLSIYERNLLLEEWGARLSDQQNQSDSDHSRWAHVNDLGWYQIFDDEGDEDFSRFKRDEEEEEEEEDFSHPEADSDMPEVDTENGANLTSVSEPIVPGDTAQDESKTLTEAGAGNNSEHQRQSPGLPVELTRPTRSDSQRAKGSS</sequence>
<dbReference type="InParanoid" id="W3XDJ0"/>